<dbReference type="PIRSF" id="PIRSF033913">
    <property type="entry name" value="S-S_format_DsbB"/>
    <property type="match status" value="1"/>
</dbReference>
<dbReference type="Gene3D" id="1.20.1550.10">
    <property type="entry name" value="DsbB-like"/>
    <property type="match status" value="1"/>
</dbReference>
<name>A0A380THU2_9ZZZZ</name>
<dbReference type="Pfam" id="PF02600">
    <property type="entry name" value="DsbB"/>
    <property type="match status" value="1"/>
</dbReference>
<evidence type="ECO:0000256" key="5">
    <source>
        <dbReference type="ARBA" id="ARBA00023136"/>
    </source>
</evidence>
<dbReference type="GO" id="GO:0005886">
    <property type="term" value="C:plasma membrane"/>
    <property type="evidence" value="ECO:0007669"/>
    <property type="project" value="UniProtKB-SubCell"/>
</dbReference>
<keyword evidence="4 6" id="KW-1133">Transmembrane helix</keyword>
<dbReference type="PANTHER" id="PTHR36570:SF3">
    <property type="entry name" value="DISULFIDE BOND FORMATION PROTEIN B"/>
    <property type="match status" value="1"/>
</dbReference>
<dbReference type="InterPro" id="IPR003752">
    <property type="entry name" value="DiS_bond_form_DsbB/BdbC"/>
</dbReference>
<evidence type="ECO:0000313" key="7">
    <source>
        <dbReference type="EMBL" id="SUS08042.1"/>
    </source>
</evidence>
<evidence type="ECO:0000256" key="1">
    <source>
        <dbReference type="ARBA" id="ARBA00004651"/>
    </source>
</evidence>
<proteinExistence type="predicted"/>
<keyword evidence="5 6" id="KW-0472">Membrane</keyword>
<reference evidence="7" key="1">
    <citation type="submission" date="2018-07" db="EMBL/GenBank/DDBJ databases">
        <authorList>
            <person name="Quirk P.G."/>
            <person name="Krulwich T.A."/>
        </authorList>
    </citation>
    <scope>NUCLEOTIDE SEQUENCE</scope>
</reference>
<feature type="transmembrane region" description="Helical" evidence="6">
    <location>
        <begin position="90"/>
        <end position="109"/>
    </location>
</feature>
<feature type="transmembrane region" description="Helical" evidence="6">
    <location>
        <begin position="161"/>
        <end position="180"/>
    </location>
</feature>
<evidence type="ECO:0000256" key="6">
    <source>
        <dbReference type="SAM" id="Phobius"/>
    </source>
</evidence>
<sequence>MRPNHAANSAPAKPLRALRTASINDGTRLMLAALMLIGAGALVIALIGEHVFRIEPCVLCLYQRVPYVIVALVAAAGLVLPLSPKMRGRAIVLCALVLAAGAALAFYSVGVEERWWAGVAGCEGTIPSIATGQNLQDLLRQSAGGLRACDENVWRLFGVSLAGYNVLVQVVVALASLAGLRRLRSLRQPGFQL</sequence>
<evidence type="ECO:0008006" key="8">
    <source>
        <dbReference type="Google" id="ProtNLM"/>
    </source>
</evidence>
<dbReference type="InterPro" id="IPR024199">
    <property type="entry name" value="Uncharacterised_DsbB"/>
</dbReference>
<evidence type="ECO:0000256" key="4">
    <source>
        <dbReference type="ARBA" id="ARBA00022989"/>
    </source>
</evidence>
<accession>A0A380THU2</accession>
<dbReference type="InterPro" id="IPR050183">
    <property type="entry name" value="DsbB"/>
</dbReference>
<gene>
    <name evidence="7" type="ORF">DF3PB_5640003</name>
</gene>
<protein>
    <recommendedName>
        <fullName evidence="8">Disulfide bond formation protein B</fullName>
    </recommendedName>
</protein>
<dbReference type="InterPro" id="IPR023380">
    <property type="entry name" value="DsbB-like_sf"/>
</dbReference>
<feature type="transmembrane region" description="Helical" evidence="6">
    <location>
        <begin position="64"/>
        <end position="83"/>
    </location>
</feature>
<feature type="transmembrane region" description="Helical" evidence="6">
    <location>
        <begin position="29"/>
        <end position="52"/>
    </location>
</feature>
<dbReference type="GO" id="GO:0015035">
    <property type="term" value="F:protein-disulfide reductase activity"/>
    <property type="evidence" value="ECO:0007669"/>
    <property type="project" value="InterPro"/>
</dbReference>
<evidence type="ECO:0000256" key="2">
    <source>
        <dbReference type="ARBA" id="ARBA00022475"/>
    </source>
</evidence>
<evidence type="ECO:0000256" key="3">
    <source>
        <dbReference type="ARBA" id="ARBA00022692"/>
    </source>
</evidence>
<organism evidence="7">
    <name type="scientific">metagenome</name>
    <dbReference type="NCBI Taxonomy" id="256318"/>
    <lineage>
        <taxon>unclassified sequences</taxon>
        <taxon>metagenomes</taxon>
    </lineage>
</organism>
<dbReference type="PANTHER" id="PTHR36570">
    <property type="entry name" value="DISULFIDE BOND FORMATION PROTEIN B"/>
    <property type="match status" value="1"/>
</dbReference>
<comment type="subcellular location">
    <subcellularLocation>
        <location evidence="1">Cell membrane</location>
        <topology evidence="1">Multi-pass membrane protein</topology>
    </subcellularLocation>
</comment>
<dbReference type="GO" id="GO:0006457">
    <property type="term" value="P:protein folding"/>
    <property type="evidence" value="ECO:0007669"/>
    <property type="project" value="InterPro"/>
</dbReference>
<dbReference type="AlphaFoldDB" id="A0A380THU2"/>
<keyword evidence="2" id="KW-1003">Cell membrane</keyword>
<dbReference type="EMBL" id="UIDG01000517">
    <property type="protein sequence ID" value="SUS08042.1"/>
    <property type="molecule type" value="Genomic_DNA"/>
</dbReference>
<keyword evidence="3 6" id="KW-0812">Transmembrane</keyword>
<dbReference type="SUPFAM" id="SSF158442">
    <property type="entry name" value="DsbB-like"/>
    <property type="match status" value="1"/>
</dbReference>